<reference evidence="1 2" key="1">
    <citation type="submission" date="2019-01" db="EMBL/GenBank/DDBJ databases">
        <title>Sequencing of cultivated peanut Arachis hypogaea provides insights into genome evolution and oil improvement.</title>
        <authorList>
            <person name="Chen X."/>
        </authorList>
    </citation>
    <scope>NUCLEOTIDE SEQUENCE [LARGE SCALE GENOMIC DNA]</scope>
    <source>
        <strain evidence="2">cv. Fuhuasheng</strain>
        <tissue evidence="1">Leaves</tissue>
    </source>
</reference>
<proteinExistence type="predicted"/>
<evidence type="ECO:0000313" key="2">
    <source>
        <dbReference type="Proteomes" id="UP000289738"/>
    </source>
</evidence>
<dbReference type="AlphaFoldDB" id="A0A445BL62"/>
<evidence type="ECO:0000313" key="1">
    <source>
        <dbReference type="EMBL" id="RYR39414.1"/>
    </source>
</evidence>
<gene>
    <name evidence="1" type="ORF">Ahy_A09g044941</name>
</gene>
<accession>A0A445BL62</accession>
<sequence>MSSEDNFVAHVYHRKKIQKSKRESIKFTNKERLSIFIHSTNTLVDIQISILQIFEVCRTKHVKKLFYKIMIVVVLAALKNFLEVRNHEFYAKLEDVITSFAGSALNP</sequence>
<protein>
    <submittedName>
        <fullName evidence="1">Uncharacterized protein</fullName>
    </submittedName>
</protein>
<organism evidence="1 2">
    <name type="scientific">Arachis hypogaea</name>
    <name type="common">Peanut</name>
    <dbReference type="NCBI Taxonomy" id="3818"/>
    <lineage>
        <taxon>Eukaryota</taxon>
        <taxon>Viridiplantae</taxon>
        <taxon>Streptophyta</taxon>
        <taxon>Embryophyta</taxon>
        <taxon>Tracheophyta</taxon>
        <taxon>Spermatophyta</taxon>
        <taxon>Magnoliopsida</taxon>
        <taxon>eudicotyledons</taxon>
        <taxon>Gunneridae</taxon>
        <taxon>Pentapetalae</taxon>
        <taxon>rosids</taxon>
        <taxon>fabids</taxon>
        <taxon>Fabales</taxon>
        <taxon>Fabaceae</taxon>
        <taxon>Papilionoideae</taxon>
        <taxon>50 kb inversion clade</taxon>
        <taxon>dalbergioids sensu lato</taxon>
        <taxon>Dalbergieae</taxon>
        <taxon>Pterocarpus clade</taxon>
        <taxon>Arachis</taxon>
    </lineage>
</organism>
<comment type="caution">
    <text evidence="1">The sequence shown here is derived from an EMBL/GenBank/DDBJ whole genome shotgun (WGS) entry which is preliminary data.</text>
</comment>
<name>A0A445BL62_ARAHY</name>
<keyword evidence="2" id="KW-1185">Reference proteome</keyword>
<dbReference type="Proteomes" id="UP000289738">
    <property type="component" value="Chromosome A09"/>
</dbReference>
<dbReference type="EMBL" id="SDMP01000009">
    <property type="protein sequence ID" value="RYR39414.1"/>
    <property type="molecule type" value="Genomic_DNA"/>
</dbReference>